<dbReference type="CDD" id="cd06225">
    <property type="entry name" value="HAMP"/>
    <property type="match status" value="1"/>
</dbReference>
<keyword evidence="5 9" id="KW-0812">Transmembrane</keyword>
<dbReference type="Pfam" id="PF00672">
    <property type="entry name" value="HAMP"/>
    <property type="match status" value="1"/>
</dbReference>
<evidence type="ECO:0000256" key="5">
    <source>
        <dbReference type="ARBA" id="ARBA00022692"/>
    </source>
</evidence>
<dbReference type="Gene3D" id="3.30.450.20">
    <property type="entry name" value="PAS domain"/>
    <property type="match status" value="1"/>
</dbReference>
<dbReference type="PANTHER" id="PTHR34220:SF7">
    <property type="entry name" value="SENSOR HISTIDINE KINASE YPDA"/>
    <property type="match status" value="1"/>
</dbReference>
<dbReference type="InterPro" id="IPR036890">
    <property type="entry name" value="HATPase_C_sf"/>
</dbReference>
<dbReference type="InterPro" id="IPR033479">
    <property type="entry name" value="dCache_1"/>
</dbReference>
<keyword evidence="3" id="KW-0597">Phosphoprotein</keyword>
<comment type="subcellular location">
    <subcellularLocation>
        <location evidence="1">Cell membrane</location>
        <topology evidence="1">Multi-pass membrane protein</topology>
    </subcellularLocation>
</comment>
<evidence type="ECO:0000256" key="6">
    <source>
        <dbReference type="ARBA" id="ARBA00022777"/>
    </source>
</evidence>
<dbReference type="Gene3D" id="3.30.565.10">
    <property type="entry name" value="Histidine kinase-like ATPase, C-terminal domain"/>
    <property type="match status" value="1"/>
</dbReference>
<feature type="domain" description="HAMP" evidence="10">
    <location>
        <begin position="334"/>
        <end position="386"/>
    </location>
</feature>
<evidence type="ECO:0000256" key="2">
    <source>
        <dbReference type="ARBA" id="ARBA00022475"/>
    </source>
</evidence>
<evidence type="ECO:0000256" key="1">
    <source>
        <dbReference type="ARBA" id="ARBA00004651"/>
    </source>
</evidence>
<dbReference type="Gene3D" id="6.10.340.10">
    <property type="match status" value="1"/>
</dbReference>
<dbReference type="RefSeq" id="WP_209973085.1">
    <property type="nucleotide sequence ID" value="NZ_JAGGLB010000012.1"/>
</dbReference>
<dbReference type="SMART" id="SM00387">
    <property type="entry name" value="HATPase_c"/>
    <property type="match status" value="1"/>
</dbReference>
<accession>A0ABS4IXG2</accession>
<dbReference type="Proteomes" id="UP001519287">
    <property type="component" value="Unassembled WGS sequence"/>
</dbReference>
<gene>
    <name evidence="11" type="ORF">J2Z66_003877</name>
</gene>
<evidence type="ECO:0000256" key="4">
    <source>
        <dbReference type="ARBA" id="ARBA00022679"/>
    </source>
</evidence>
<evidence type="ECO:0000313" key="11">
    <source>
        <dbReference type="EMBL" id="MBP1992269.1"/>
    </source>
</evidence>
<keyword evidence="12" id="KW-1185">Reference proteome</keyword>
<dbReference type="InterPro" id="IPR003660">
    <property type="entry name" value="HAMP_dom"/>
</dbReference>
<name>A0ABS4IXG2_9BACL</name>
<dbReference type="Pfam" id="PF02743">
    <property type="entry name" value="dCache_1"/>
    <property type="match status" value="1"/>
</dbReference>
<feature type="transmembrane region" description="Helical" evidence="9">
    <location>
        <begin position="314"/>
        <end position="336"/>
    </location>
</feature>
<dbReference type="Pfam" id="PF06580">
    <property type="entry name" value="His_kinase"/>
    <property type="match status" value="1"/>
</dbReference>
<dbReference type="Pfam" id="PF02518">
    <property type="entry name" value="HATPase_c"/>
    <property type="match status" value="1"/>
</dbReference>
<evidence type="ECO:0000256" key="8">
    <source>
        <dbReference type="ARBA" id="ARBA00023136"/>
    </source>
</evidence>
<protein>
    <submittedName>
        <fullName evidence="11">Two-component system sensor histidine kinase YesM</fullName>
        <ecNumber evidence="11">2.7.13.3</ecNumber>
    </submittedName>
</protein>
<sequence length="613" mass="70793">MPTMRWRYRNWPIAIKLVFAFSVLMAIIISIIVVKSYMIYKSSMEKQIEEYIPQMLHQVNERIDAYVEGMKTISKSIIIPPYNRLMYEALEHMENSDDPTNLRATLKMNEALSFINNRPDKFVSGVLFHLPSGNVYIRQQDGGFWSENSAEAKSWFQKDAFLSFAPLVLGTVELNKFDSGIFGNEPYMFSILQPIRKEYTDELAGIVQIMGTLNPIKEIVKGIHFGDESLLYVINQQNQIVYSPDSGQLGKQWEAFYGVDWSEEPLYDNSKMMKLNDKPYLISYNRSASSEWKVVAVTPLVNLSQGIGLVKKWIVIWFVFGLISVILTTLMLSYSLTKPLRKLTRQTEKVDFNGLFFFSGNVYQDEIGRLTSAFNRMLERIRKLVEEVVQTKLLHKEAEIRALQSQINPHFLNNVLETIRMTIRQGHNEKGEQGLIALGAILRYHAEDMKEMVTLKKEMDFIESFLRIQKLRFGEQLQVKMEMDPELANQIIPSLILQPLVENAIIHGMSPYTSNIRLTIRIKKQDHMMSFAIIDEGKGMSPDRLEEVVESMHQKSGKESRIGMYNVYQRIHLIYGDNSTMFIESMEGSGTMVVLKLPMHEREVAAQHENSHY</sequence>
<dbReference type="EMBL" id="JAGGLB010000012">
    <property type="protein sequence ID" value="MBP1992269.1"/>
    <property type="molecule type" value="Genomic_DNA"/>
</dbReference>
<comment type="caution">
    <text evidence="11">The sequence shown here is derived from an EMBL/GenBank/DDBJ whole genome shotgun (WGS) entry which is preliminary data.</text>
</comment>
<dbReference type="SUPFAM" id="SSF55874">
    <property type="entry name" value="ATPase domain of HSP90 chaperone/DNA topoisomerase II/histidine kinase"/>
    <property type="match status" value="1"/>
</dbReference>
<dbReference type="PANTHER" id="PTHR34220">
    <property type="entry name" value="SENSOR HISTIDINE KINASE YPDA"/>
    <property type="match status" value="1"/>
</dbReference>
<dbReference type="SUPFAM" id="SSF158472">
    <property type="entry name" value="HAMP domain-like"/>
    <property type="match status" value="1"/>
</dbReference>
<keyword evidence="8 9" id="KW-0472">Membrane</keyword>
<evidence type="ECO:0000256" key="3">
    <source>
        <dbReference type="ARBA" id="ARBA00022553"/>
    </source>
</evidence>
<evidence type="ECO:0000259" key="10">
    <source>
        <dbReference type="PROSITE" id="PS50885"/>
    </source>
</evidence>
<dbReference type="EC" id="2.7.13.3" evidence="11"/>
<dbReference type="GO" id="GO:0004673">
    <property type="term" value="F:protein histidine kinase activity"/>
    <property type="evidence" value="ECO:0007669"/>
    <property type="project" value="UniProtKB-EC"/>
</dbReference>
<keyword evidence="7 9" id="KW-1133">Transmembrane helix</keyword>
<organism evidence="11 12">
    <name type="scientific">Paenibacillus eucommiae</name>
    <dbReference type="NCBI Taxonomy" id="1355755"/>
    <lineage>
        <taxon>Bacteria</taxon>
        <taxon>Bacillati</taxon>
        <taxon>Bacillota</taxon>
        <taxon>Bacilli</taxon>
        <taxon>Bacillales</taxon>
        <taxon>Paenibacillaceae</taxon>
        <taxon>Paenibacillus</taxon>
    </lineage>
</organism>
<evidence type="ECO:0000256" key="7">
    <source>
        <dbReference type="ARBA" id="ARBA00022989"/>
    </source>
</evidence>
<dbReference type="SMART" id="SM00304">
    <property type="entry name" value="HAMP"/>
    <property type="match status" value="1"/>
</dbReference>
<evidence type="ECO:0000313" key="12">
    <source>
        <dbReference type="Proteomes" id="UP001519287"/>
    </source>
</evidence>
<dbReference type="InterPro" id="IPR050640">
    <property type="entry name" value="Bact_2-comp_sensor_kinase"/>
</dbReference>
<feature type="transmembrane region" description="Helical" evidence="9">
    <location>
        <begin position="13"/>
        <end position="34"/>
    </location>
</feature>
<dbReference type="InterPro" id="IPR010559">
    <property type="entry name" value="Sig_transdc_His_kin_internal"/>
</dbReference>
<dbReference type="InterPro" id="IPR003594">
    <property type="entry name" value="HATPase_dom"/>
</dbReference>
<reference evidence="11 12" key="1">
    <citation type="submission" date="2021-03" db="EMBL/GenBank/DDBJ databases">
        <title>Genomic Encyclopedia of Type Strains, Phase IV (KMG-IV): sequencing the most valuable type-strain genomes for metagenomic binning, comparative biology and taxonomic classification.</title>
        <authorList>
            <person name="Goeker M."/>
        </authorList>
    </citation>
    <scope>NUCLEOTIDE SEQUENCE [LARGE SCALE GENOMIC DNA]</scope>
    <source>
        <strain evidence="11 12">DSM 26048</strain>
    </source>
</reference>
<evidence type="ECO:0000256" key="9">
    <source>
        <dbReference type="SAM" id="Phobius"/>
    </source>
</evidence>
<proteinExistence type="predicted"/>
<keyword evidence="6 11" id="KW-0418">Kinase</keyword>
<keyword evidence="2" id="KW-1003">Cell membrane</keyword>
<dbReference type="PROSITE" id="PS50885">
    <property type="entry name" value="HAMP"/>
    <property type="match status" value="1"/>
</dbReference>
<keyword evidence="4 11" id="KW-0808">Transferase</keyword>